<dbReference type="InterPro" id="IPR019438">
    <property type="entry name" value="Q_salvage"/>
</dbReference>
<dbReference type="Proteomes" id="UP001362899">
    <property type="component" value="Unassembled WGS sequence"/>
</dbReference>
<dbReference type="EC" id="3.2.2.-" evidence="6"/>
<accession>A0AAV5RI81</accession>
<dbReference type="AlphaFoldDB" id="A0AAV5RI81"/>
<evidence type="ECO:0000256" key="4">
    <source>
        <dbReference type="ARBA" id="ARBA00035393"/>
    </source>
</evidence>
<evidence type="ECO:0000256" key="5">
    <source>
        <dbReference type="ARBA" id="ARBA00048204"/>
    </source>
</evidence>
<dbReference type="GO" id="GO:0006400">
    <property type="term" value="P:tRNA modification"/>
    <property type="evidence" value="ECO:0007669"/>
    <property type="project" value="TreeGrafter"/>
</dbReference>
<reference evidence="7 8" key="1">
    <citation type="journal article" date="2023" name="Elife">
        <title>Identification of key yeast species and microbe-microbe interactions impacting larval growth of Drosophila in the wild.</title>
        <authorList>
            <person name="Mure A."/>
            <person name="Sugiura Y."/>
            <person name="Maeda R."/>
            <person name="Honda K."/>
            <person name="Sakurai N."/>
            <person name="Takahashi Y."/>
            <person name="Watada M."/>
            <person name="Katoh T."/>
            <person name="Gotoh A."/>
            <person name="Gotoh Y."/>
            <person name="Taniguchi I."/>
            <person name="Nakamura K."/>
            <person name="Hayashi T."/>
            <person name="Katayama T."/>
            <person name="Uemura T."/>
            <person name="Hattori Y."/>
        </authorList>
    </citation>
    <scope>NUCLEOTIDE SEQUENCE [LARGE SCALE GENOMIC DNA]</scope>
    <source>
        <strain evidence="7 8">SB-73</strain>
    </source>
</reference>
<sequence>MSKVRKSAEFVASKSTNVTVNAEGCRSMALAIKQRMSHSHYSHSNWSAHTLNPDMNTPGVVDWIFTIDTLNFSFWSDEPKFEVKYQGNNYTGYWSLVAAINRALDENIPITCPMFWCTDEFNMELIRKIFRSENEASAPLLEERFNVLREAGEALKKGGFKSFEDVLRSLSSSNPRSALAVVDWVTSNIGSYDDTALYKNVKVYIYKRAQILVGDIWACFHGTGFGEFEDINEITMFADYRVPQILYANNCIEYSPHFHDKIQKKVMMESGSCEEVEIRECSIWAVELIVNELNNLGVNINAVLADFYLWDTAKEKEKENTRIIECHRVRSVFY</sequence>
<comment type="function">
    <text evidence="6">Catalyzes the hydrolysis of queuosine 5'-phosphate, releasing the nucleobase queuine (q). Is required for salvage of queuine from exogenous queuosine (Q) that is imported and then converted to queuosine 5'-phosphate intracellularly.</text>
</comment>
<evidence type="ECO:0000256" key="2">
    <source>
        <dbReference type="ARBA" id="ARBA00035119"/>
    </source>
</evidence>
<comment type="similarity">
    <text evidence="2 6">Belongs to the QNG1 protein family.</text>
</comment>
<evidence type="ECO:0000313" key="7">
    <source>
        <dbReference type="EMBL" id="GMM51294.1"/>
    </source>
</evidence>
<dbReference type="EMBL" id="BTGC01000003">
    <property type="protein sequence ID" value="GMM51294.1"/>
    <property type="molecule type" value="Genomic_DNA"/>
</dbReference>
<organism evidence="7 8">
    <name type="scientific">Starmerella bacillaris</name>
    <name type="common">Yeast</name>
    <name type="synonym">Candida zemplinina</name>
    <dbReference type="NCBI Taxonomy" id="1247836"/>
    <lineage>
        <taxon>Eukaryota</taxon>
        <taxon>Fungi</taxon>
        <taxon>Dikarya</taxon>
        <taxon>Ascomycota</taxon>
        <taxon>Saccharomycotina</taxon>
        <taxon>Dipodascomycetes</taxon>
        <taxon>Dipodascales</taxon>
        <taxon>Trichomonascaceae</taxon>
        <taxon>Starmerella</taxon>
    </lineage>
</organism>
<protein>
    <recommendedName>
        <fullName evidence="3 6">Queuosine 5'-phosphate N-glycosylase/hydrolase</fullName>
        <ecNumber evidence="6">3.2.2.-</ecNumber>
    </recommendedName>
    <alternativeName>
        <fullName evidence="4 6">Queuosine-nucleotide N-glycosylase/hydrolase</fullName>
    </alternativeName>
</protein>
<proteinExistence type="inferred from homology"/>
<keyword evidence="1 6" id="KW-0378">Hydrolase</keyword>
<evidence type="ECO:0000256" key="6">
    <source>
        <dbReference type="RuleBase" id="RU365002"/>
    </source>
</evidence>
<dbReference type="PANTHER" id="PTHR21314">
    <property type="entry name" value="QUEUOSINE 5'-PHOSPHATE N-GLYCOSYLASE_HYDROLASE-RELATED"/>
    <property type="match status" value="1"/>
</dbReference>
<dbReference type="Pfam" id="PF10343">
    <property type="entry name" value="Q_salvage"/>
    <property type="match status" value="1"/>
</dbReference>
<evidence type="ECO:0000256" key="1">
    <source>
        <dbReference type="ARBA" id="ARBA00022801"/>
    </source>
</evidence>
<name>A0AAV5RI81_STABA</name>
<comment type="catalytic activity">
    <reaction evidence="5 6">
        <text>queuosine 5'-phosphate + H2O = queuine + D-ribose 5-phosphate</text>
        <dbReference type="Rhea" id="RHEA:75387"/>
        <dbReference type="ChEBI" id="CHEBI:15377"/>
        <dbReference type="ChEBI" id="CHEBI:17433"/>
        <dbReference type="ChEBI" id="CHEBI:78346"/>
        <dbReference type="ChEBI" id="CHEBI:194371"/>
    </reaction>
    <physiologicalReaction direction="left-to-right" evidence="5 6">
        <dbReference type="Rhea" id="RHEA:75388"/>
    </physiologicalReaction>
</comment>
<dbReference type="PANTHER" id="PTHR21314:SF0">
    <property type="entry name" value="QUEUOSINE 5'-PHOSPHATE N-GLYCOSYLASE_HYDROLASE"/>
    <property type="match status" value="1"/>
</dbReference>
<keyword evidence="8" id="KW-1185">Reference proteome</keyword>
<evidence type="ECO:0000256" key="3">
    <source>
        <dbReference type="ARBA" id="ARBA00035306"/>
    </source>
</evidence>
<gene>
    <name evidence="7" type="ORF">DASB73_022520</name>
</gene>
<comment type="caution">
    <text evidence="7">The sequence shown here is derived from an EMBL/GenBank/DDBJ whole genome shotgun (WGS) entry which is preliminary data.</text>
</comment>
<evidence type="ECO:0000313" key="8">
    <source>
        <dbReference type="Proteomes" id="UP001362899"/>
    </source>
</evidence>
<dbReference type="GO" id="GO:0016787">
    <property type="term" value="F:hydrolase activity"/>
    <property type="evidence" value="ECO:0007669"/>
    <property type="project" value="UniProtKB-KW"/>
</dbReference>